<protein>
    <submittedName>
        <fullName evidence="2">Uncharacterized protein</fullName>
    </submittedName>
</protein>
<feature type="region of interest" description="Disordered" evidence="1">
    <location>
        <begin position="95"/>
        <end position="172"/>
    </location>
</feature>
<proteinExistence type="predicted"/>
<dbReference type="AlphaFoldDB" id="A0A445DT00"/>
<dbReference type="PANTHER" id="PTHR34066">
    <property type="entry name" value="GROWTH FACTOR 2"/>
    <property type="match status" value="1"/>
</dbReference>
<dbReference type="EMBL" id="SDMP01000003">
    <property type="protein sequence ID" value="RYR66305.1"/>
    <property type="molecule type" value="Genomic_DNA"/>
</dbReference>
<feature type="compositionally biased region" description="Basic and acidic residues" evidence="1">
    <location>
        <begin position="127"/>
        <end position="137"/>
    </location>
</feature>
<feature type="compositionally biased region" description="Basic and acidic residues" evidence="1">
    <location>
        <begin position="95"/>
        <end position="114"/>
    </location>
</feature>
<dbReference type="STRING" id="3818.A0A445DT00"/>
<feature type="compositionally biased region" description="Basic residues" evidence="1">
    <location>
        <begin position="138"/>
        <end position="147"/>
    </location>
</feature>
<organism evidence="2 3">
    <name type="scientific">Arachis hypogaea</name>
    <name type="common">Peanut</name>
    <dbReference type="NCBI Taxonomy" id="3818"/>
    <lineage>
        <taxon>Eukaryota</taxon>
        <taxon>Viridiplantae</taxon>
        <taxon>Streptophyta</taxon>
        <taxon>Embryophyta</taxon>
        <taxon>Tracheophyta</taxon>
        <taxon>Spermatophyta</taxon>
        <taxon>Magnoliopsida</taxon>
        <taxon>eudicotyledons</taxon>
        <taxon>Gunneridae</taxon>
        <taxon>Pentapetalae</taxon>
        <taxon>rosids</taxon>
        <taxon>fabids</taxon>
        <taxon>Fabales</taxon>
        <taxon>Fabaceae</taxon>
        <taxon>Papilionoideae</taxon>
        <taxon>50 kb inversion clade</taxon>
        <taxon>dalbergioids sensu lato</taxon>
        <taxon>Dalbergieae</taxon>
        <taxon>Pterocarpus clade</taxon>
        <taxon>Arachis</taxon>
    </lineage>
</organism>
<sequence length="254" mass="29065">MQWIIGELLFSKAHILRPKKMTKEKDCKTLTPPGFPLPSAFSSSFGLLEFPCRRRCQLPRLPRSDKDCNTVFTPMTKKKKNGCKVTCNQELKEDDNVVHEQEEEEKPSQKKAGSEIDEIFAGKKRKKSDDEKTNNDKKKMKKKKKKTKEQDDNDDGGFLDKPSRSRKKTSDGLTIYTEDELGLNKADAGGGNVATCKHLEFARLQAPKICIFKFLLSITINGDNDQWERNNMKEYSVNVSTMRHRLGLHSVEDH</sequence>
<gene>
    <name evidence="2" type="ORF">Ahy_A03g012294</name>
</gene>
<dbReference type="Pfam" id="PF08576">
    <property type="entry name" value="DUF1764"/>
    <property type="match status" value="1"/>
</dbReference>
<dbReference type="InterPro" id="IPR013885">
    <property type="entry name" value="DUF1764_euk"/>
</dbReference>
<dbReference type="PANTHER" id="PTHR34066:SF1">
    <property type="entry name" value="DUF1764 FAMILY PROTEIN"/>
    <property type="match status" value="1"/>
</dbReference>
<comment type="caution">
    <text evidence="2">The sequence shown here is derived from an EMBL/GenBank/DDBJ whole genome shotgun (WGS) entry which is preliminary data.</text>
</comment>
<keyword evidence="3" id="KW-1185">Reference proteome</keyword>
<reference evidence="2 3" key="1">
    <citation type="submission" date="2019-01" db="EMBL/GenBank/DDBJ databases">
        <title>Sequencing of cultivated peanut Arachis hypogaea provides insights into genome evolution and oil improvement.</title>
        <authorList>
            <person name="Chen X."/>
        </authorList>
    </citation>
    <scope>NUCLEOTIDE SEQUENCE [LARGE SCALE GENOMIC DNA]</scope>
    <source>
        <strain evidence="3">cv. Fuhuasheng</strain>
        <tissue evidence="2">Leaves</tissue>
    </source>
</reference>
<dbReference type="Proteomes" id="UP000289738">
    <property type="component" value="Chromosome A03"/>
</dbReference>
<accession>A0A445DT00</accession>
<evidence type="ECO:0000256" key="1">
    <source>
        <dbReference type="SAM" id="MobiDB-lite"/>
    </source>
</evidence>
<evidence type="ECO:0000313" key="3">
    <source>
        <dbReference type="Proteomes" id="UP000289738"/>
    </source>
</evidence>
<evidence type="ECO:0000313" key="2">
    <source>
        <dbReference type="EMBL" id="RYR66305.1"/>
    </source>
</evidence>
<name>A0A445DT00_ARAHY</name>